<dbReference type="SUPFAM" id="SSF53756">
    <property type="entry name" value="UDP-Glycosyltransferase/glycogen phosphorylase"/>
    <property type="match status" value="1"/>
</dbReference>
<dbReference type="EMBL" id="VZAP01000164">
    <property type="protein sequence ID" value="MQO93652.1"/>
    <property type="molecule type" value="Genomic_DNA"/>
</dbReference>
<gene>
    <name evidence="3" type="ORF">F7D31_13505</name>
</gene>
<protein>
    <submittedName>
        <fullName evidence="3">Glycosyltransferase family 9 protein</fullName>
    </submittedName>
</protein>
<dbReference type="PANTHER" id="PTHR30160">
    <property type="entry name" value="TETRAACYLDISACCHARIDE 4'-KINASE-RELATED"/>
    <property type="match status" value="1"/>
</dbReference>
<dbReference type="Proteomes" id="UP000421283">
    <property type="component" value="Unassembled WGS sequence"/>
</dbReference>
<name>A0AA90VLF6_9BACT</name>
<reference evidence="4" key="1">
    <citation type="submission" date="2019-09" db="EMBL/GenBank/DDBJ databases">
        <title>Distinct polysaccharide growth profiles of human intestinal Prevotella copri isolates.</title>
        <authorList>
            <person name="Fehlner-Peach H."/>
            <person name="Magnabosco C."/>
            <person name="Raghavan V."/>
            <person name="Scher J.U."/>
            <person name="Tett A."/>
            <person name="Cox L.M."/>
            <person name="Gottsegen C."/>
            <person name="Watters A."/>
            <person name="Wiltshire- Gordon J.D."/>
            <person name="Segata N."/>
            <person name="Bonneau R."/>
            <person name="Littman D.R."/>
        </authorList>
    </citation>
    <scope>NUCLEOTIDE SEQUENCE [LARGE SCALE GENOMIC DNA]</scope>
    <source>
        <strain evidence="4">iAU3127</strain>
    </source>
</reference>
<dbReference type="Gene3D" id="3.40.50.2000">
    <property type="entry name" value="Glycogen Phosphorylase B"/>
    <property type="match status" value="1"/>
</dbReference>
<accession>A0AA90VLF6</accession>
<dbReference type="GO" id="GO:0005829">
    <property type="term" value="C:cytosol"/>
    <property type="evidence" value="ECO:0007669"/>
    <property type="project" value="TreeGrafter"/>
</dbReference>
<dbReference type="PANTHER" id="PTHR30160:SF1">
    <property type="entry name" value="LIPOPOLYSACCHARIDE 1,2-N-ACETYLGLUCOSAMINETRANSFERASE-RELATED"/>
    <property type="match status" value="1"/>
</dbReference>
<comment type="caution">
    <text evidence="3">The sequence shown here is derived from an EMBL/GenBank/DDBJ whole genome shotgun (WGS) entry which is preliminary data.</text>
</comment>
<dbReference type="Pfam" id="PF01075">
    <property type="entry name" value="Glyco_transf_9"/>
    <property type="match status" value="1"/>
</dbReference>
<organism evidence="3 4">
    <name type="scientific">Segatella copri</name>
    <dbReference type="NCBI Taxonomy" id="165179"/>
    <lineage>
        <taxon>Bacteria</taxon>
        <taxon>Pseudomonadati</taxon>
        <taxon>Bacteroidota</taxon>
        <taxon>Bacteroidia</taxon>
        <taxon>Bacteroidales</taxon>
        <taxon>Prevotellaceae</taxon>
        <taxon>Segatella</taxon>
    </lineage>
</organism>
<dbReference type="RefSeq" id="WP_153139600.1">
    <property type="nucleotide sequence ID" value="NZ_VZAP01000164.1"/>
</dbReference>
<proteinExistence type="predicted"/>
<evidence type="ECO:0000313" key="3">
    <source>
        <dbReference type="EMBL" id="MQO93652.1"/>
    </source>
</evidence>
<keyword evidence="1" id="KW-0328">Glycosyltransferase</keyword>
<dbReference type="AlphaFoldDB" id="A0AA90VLF6"/>
<dbReference type="InterPro" id="IPR051199">
    <property type="entry name" value="LPS_LOS_Heptosyltrfase"/>
</dbReference>
<sequence>MRSEFRNSSNKALYITCKIFGIEDCSIKELYIPPFDRNESSEILLQNIPWKDRNVAIVFSSESPRKMMHPIKWHIIVDKLLSQNCFVIQLGRGGDVPIRGAYSLLGTTTPLQIFEIIKHVDAVITLDNYVMHAAEVVHTPTIALFGPTEASRYGYEDQIDLQADISKCEFVDRCLGPHVSENYSTPCPLCEKHCMNSHDENQIVDITMSIINKKKNRNGK</sequence>
<evidence type="ECO:0000313" key="4">
    <source>
        <dbReference type="Proteomes" id="UP000421283"/>
    </source>
</evidence>
<dbReference type="InterPro" id="IPR002201">
    <property type="entry name" value="Glyco_trans_9"/>
</dbReference>
<dbReference type="GO" id="GO:0009244">
    <property type="term" value="P:lipopolysaccharide core region biosynthetic process"/>
    <property type="evidence" value="ECO:0007669"/>
    <property type="project" value="TreeGrafter"/>
</dbReference>
<evidence type="ECO:0000256" key="1">
    <source>
        <dbReference type="ARBA" id="ARBA00022676"/>
    </source>
</evidence>
<dbReference type="GO" id="GO:0008713">
    <property type="term" value="F:ADP-heptose-lipopolysaccharide heptosyltransferase activity"/>
    <property type="evidence" value="ECO:0007669"/>
    <property type="project" value="TreeGrafter"/>
</dbReference>
<keyword evidence="2" id="KW-0808">Transferase</keyword>
<evidence type="ECO:0000256" key="2">
    <source>
        <dbReference type="ARBA" id="ARBA00022679"/>
    </source>
</evidence>